<name>A0A8H5YJJ3_9HYPO</name>
<organism evidence="5 6">
    <name type="scientific">Fusarium mundagurra</name>
    <dbReference type="NCBI Taxonomy" id="1567541"/>
    <lineage>
        <taxon>Eukaryota</taxon>
        <taxon>Fungi</taxon>
        <taxon>Dikarya</taxon>
        <taxon>Ascomycota</taxon>
        <taxon>Pezizomycotina</taxon>
        <taxon>Sordariomycetes</taxon>
        <taxon>Hypocreomycetidae</taxon>
        <taxon>Hypocreales</taxon>
        <taxon>Nectriaceae</taxon>
        <taxon>Fusarium</taxon>
        <taxon>Fusarium fujikuroi species complex</taxon>
    </lineage>
</organism>
<dbReference type="InterPro" id="IPR036236">
    <property type="entry name" value="Znf_C2H2_sf"/>
</dbReference>
<dbReference type="SMART" id="SM00355">
    <property type="entry name" value="ZnF_C2H2"/>
    <property type="match status" value="1"/>
</dbReference>
<accession>A0A8H5YJJ3</accession>
<gene>
    <name evidence="5" type="ORF">FMUND_8402</name>
</gene>
<keyword evidence="6" id="KW-1185">Reference proteome</keyword>
<keyword evidence="2" id="KW-0175">Coiled coil</keyword>
<evidence type="ECO:0000256" key="1">
    <source>
        <dbReference type="PROSITE-ProRule" id="PRU00042"/>
    </source>
</evidence>
<dbReference type="PROSITE" id="PS00028">
    <property type="entry name" value="ZINC_FINGER_C2H2_1"/>
    <property type="match status" value="1"/>
</dbReference>
<feature type="domain" description="C2H2-type" evidence="4">
    <location>
        <begin position="461"/>
        <end position="489"/>
    </location>
</feature>
<reference evidence="5 6" key="1">
    <citation type="submission" date="2020-05" db="EMBL/GenBank/DDBJ databases">
        <title>Identification and distribution of gene clusters putatively required for synthesis of sphingolipid metabolism inhibitors in phylogenetically diverse species of the filamentous fungus Fusarium.</title>
        <authorList>
            <person name="Kim H.-S."/>
            <person name="Busman M."/>
            <person name="Brown D.W."/>
            <person name="Divon H."/>
            <person name="Uhlig S."/>
            <person name="Proctor R.H."/>
        </authorList>
    </citation>
    <scope>NUCLEOTIDE SEQUENCE [LARGE SCALE GENOMIC DNA]</scope>
    <source>
        <strain evidence="5 6">NRRL 66235</strain>
    </source>
</reference>
<dbReference type="AlphaFoldDB" id="A0A8H5YJJ3"/>
<evidence type="ECO:0000313" key="5">
    <source>
        <dbReference type="EMBL" id="KAF5712521.1"/>
    </source>
</evidence>
<dbReference type="InterPro" id="IPR013087">
    <property type="entry name" value="Znf_C2H2_type"/>
</dbReference>
<feature type="region of interest" description="Disordered" evidence="3">
    <location>
        <begin position="1"/>
        <end position="69"/>
    </location>
</feature>
<protein>
    <recommendedName>
        <fullName evidence="4">C2H2-type domain-containing protein</fullName>
    </recommendedName>
</protein>
<dbReference type="Proteomes" id="UP000544331">
    <property type="component" value="Unassembled WGS sequence"/>
</dbReference>
<sequence length="621" mass="69728">MADPQLDHEQDDEEELEHRRQTQSRRAQPLLGRYLWSETTEKETSDLRVATPVADSDSHQKGQHRSRRAYTRDDMGIRRLPELGMDSKYETPPRPCRSRFRSSLSPNDFVKNDSRPIWGTPWRPARDTTRNDSLPSPAPGSESKLMRQLETRPISQDDLVAEVRGIYAGLVMVETKCIEVDKDHSSEGRLTPEEWQQLIAFHRKLLLEDDDPFNISSTKESQNCDLGELLSELSLRSRSFCRLNSRLLPLLQAAKRTPSCVRFVEFMTLVGTLSDILRRYSSLLDFKDTILTVLWGVCWMFIVSPGNLEPEKFKAPVPTFSPAPAAYNFLENSGPAYYELGLQSVLMPEPSTTGYDQHPTIDSLLFNDHGASIDPIYLVQAAPQDPDFLSLGVLPRNSARIAETPAKEDLTGAVPAAVTPDPMLQIYGDTNCQEPFNQVANVASVCQGVQNTGGQKSSSSFACPKCQQTFATSFTLNRHQTEAHKDAASSPEDSFPCPNRGCKRHLRGCKHNPNVSTSTAESDGMEEQSLSHPISTPALPSELQPAEPLSEGSSGESIRKRSRSENDDDWSEKLLLREMKKKLKRMAEEVKEKEDAYLQAREVLESMQKTIQVMEDSLRKS</sequence>
<feature type="region of interest" description="Disordered" evidence="3">
    <location>
        <begin position="506"/>
        <end position="573"/>
    </location>
</feature>
<keyword evidence="1" id="KW-0863">Zinc-finger</keyword>
<evidence type="ECO:0000256" key="2">
    <source>
        <dbReference type="SAM" id="Coils"/>
    </source>
</evidence>
<evidence type="ECO:0000259" key="4">
    <source>
        <dbReference type="PROSITE" id="PS50157"/>
    </source>
</evidence>
<evidence type="ECO:0000256" key="3">
    <source>
        <dbReference type="SAM" id="MobiDB-lite"/>
    </source>
</evidence>
<dbReference type="GO" id="GO:0008270">
    <property type="term" value="F:zinc ion binding"/>
    <property type="evidence" value="ECO:0007669"/>
    <property type="project" value="UniProtKB-KW"/>
</dbReference>
<keyword evidence="1" id="KW-0479">Metal-binding</keyword>
<feature type="compositionally biased region" description="Basic and acidic residues" evidence="3">
    <location>
        <begin position="557"/>
        <end position="573"/>
    </location>
</feature>
<comment type="caution">
    <text evidence="5">The sequence shown here is derived from an EMBL/GenBank/DDBJ whole genome shotgun (WGS) entry which is preliminary data.</text>
</comment>
<feature type="region of interest" description="Disordered" evidence="3">
    <location>
        <begin position="85"/>
        <end position="146"/>
    </location>
</feature>
<dbReference type="PROSITE" id="PS50157">
    <property type="entry name" value="ZINC_FINGER_C2H2_2"/>
    <property type="match status" value="1"/>
</dbReference>
<keyword evidence="1" id="KW-0862">Zinc</keyword>
<dbReference type="OrthoDB" id="2017974at2759"/>
<proteinExistence type="predicted"/>
<dbReference type="EMBL" id="JAAOAN010000279">
    <property type="protein sequence ID" value="KAF5712521.1"/>
    <property type="molecule type" value="Genomic_DNA"/>
</dbReference>
<feature type="coiled-coil region" evidence="2">
    <location>
        <begin position="573"/>
        <end position="610"/>
    </location>
</feature>
<dbReference type="Gene3D" id="3.30.160.60">
    <property type="entry name" value="Classic Zinc Finger"/>
    <property type="match status" value="1"/>
</dbReference>
<dbReference type="SUPFAM" id="SSF57667">
    <property type="entry name" value="beta-beta-alpha zinc fingers"/>
    <property type="match status" value="1"/>
</dbReference>
<evidence type="ECO:0000313" key="6">
    <source>
        <dbReference type="Proteomes" id="UP000544331"/>
    </source>
</evidence>